<protein>
    <submittedName>
        <fullName evidence="2">Uncharacterized protein LOC109686890</fullName>
    </submittedName>
</protein>
<reference evidence="2" key="1">
    <citation type="submission" date="2025-08" db="UniProtKB">
        <authorList>
            <consortium name="RefSeq"/>
        </authorList>
    </citation>
    <scope>IDENTIFICATION</scope>
    <source>
        <tissue evidence="2">Leukocyte</tissue>
    </source>
</reference>
<feature type="compositionally biased region" description="Polar residues" evidence="1">
    <location>
        <begin position="152"/>
        <end position="161"/>
    </location>
</feature>
<feature type="region of interest" description="Disordered" evidence="1">
    <location>
        <begin position="103"/>
        <end position="170"/>
    </location>
</feature>
<dbReference type="AlphaFoldDB" id="A0A8B7UK91"/>
<accession>A0A8B7UK91</accession>
<sequence>MGLAGSLSGDGGVLTFPGAWGWPGRRAGGWAGGGGGLWAVEGAPGLSPHRRRPRRRHHGHGVEGQRLSLGADVPDVWSDDGRCLTWKAASSLAGDRLCRNARNAPGAESSRPAAAALAPSGPSSRRAAGGHRSIFGAGGMPAPEQASLVEEGQTQTRQEAASTGPGMEPETTATTILASVKEQELQFQRLTRELEVERQIVASQLERCRLGAESPSIASTRYRANGSIFIHPQVTLLIKLFS</sequence>
<dbReference type="OrthoDB" id="9805541at2759"/>
<name>A0A8B7UK91_CASCN</name>
<feature type="non-terminal residue" evidence="2">
    <location>
        <position position="242"/>
    </location>
</feature>
<feature type="compositionally biased region" description="Low complexity" evidence="1">
    <location>
        <begin position="104"/>
        <end position="133"/>
    </location>
</feature>
<dbReference type="RefSeq" id="XP_020020036.1">
    <property type="nucleotide sequence ID" value="XM_020164447.1"/>
</dbReference>
<evidence type="ECO:0000256" key="1">
    <source>
        <dbReference type="SAM" id="MobiDB-lite"/>
    </source>
</evidence>
<gene>
    <name evidence="2" type="primary">LOC109686890</name>
</gene>
<proteinExistence type="predicted"/>
<organism evidence="2">
    <name type="scientific">Castor canadensis</name>
    <name type="common">American beaver</name>
    <dbReference type="NCBI Taxonomy" id="51338"/>
    <lineage>
        <taxon>Eukaryota</taxon>
        <taxon>Metazoa</taxon>
        <taxon>Chordata</taxon>
        <taxon>Craniata</taxon>
        <taxon>Vertebrata</taxon>
        <taxon>Euteleostomi</taxon>
        <taxon>Mammalia</taxon>
        <taxon>Eutheria</taxon>
        <taxon>Euarchontoglires</taxon>
        <taxon>Glires</taxon>
        <taxon>Rodentia</taxon>
        <taxon>Castorimorpha</taxon>
        <taxon>Castoridae</taxon>
        <taxon>Castor</taxon>
    </lineage>
</organism>
<feature type="compositionally biased region" description="Basic residues" evidence="1">
    <location>
        <begin position="48"/>
        <end position="59"/>
    </location>
</feature>
<dbReference type="KEGG" id="ccan:109686890"/>
<evidence type="ECO:0000313" key="2">
    <source>
        <dbReference type="RefSeq" id="XP_020020036.1"/>
    </source>
</evidence>
<feature type="region of interest" description="Disordered" evidence="1">
    <location>
        <begin position="46"/>
        <end position="67"/>
    </location>
</feature>